<evidence type="ECO:0000256" key="5">
    <source>
        <dbReference type="SAM" id="MobiDB-lite"/>
    </source>
</evidence>
<dbReference type="SUPFAM" id="SSF53335">
    <property type="entry name" value="S-adenosyl-L-methionine-dependent methyltransferases"/>
    <property type="match status" value="1"/>
</dbReference>
<dbReference type="InterPro" id="IPR019734">
    <property type="entry name" value="TPR_rpt"/>
</dbReference>
<evidence type="ECO:0000256" key="4">
    <source>
        <dbReference type="PROSITE-ProRule" id="PRU00339"/>
    </source>
</evidence>
<dbReference type="InterPro" id="IPR050903">
    <property type="entry name" value="Bact_Chemotaxis_MeTrfase"/>
</dbReference>
<organism evidence="7 8">
    <name type="scientific">Neosynechococcus sphagnicola sy1</name>
    <dbReference type="NCBI Taxonomy" id="1497020"/>
    <lineage>
        <taxon>Bacteria</taxon>
        <taxon>Bacillati</taxon>
        <taxon>Cyanobacteriota</taxon>
        <taxon>Cyanophyceae</taxon>
        <taxon>Neosynechococcales</taxon>
        <taxon>Neosynechococcaceae</taxon>
        <taxon>Neosynechococcus</taxon>
    </lineage>
</organism>
<dbReference type="PRINTS" id="PR00996">
    <property type="entry name" value="CHERMTFRASE"/>
</dbReference>
<dbReference type="OrthoDB" id="9799157at2"/>
<dbReference type="EMBL" id="JJML01000006">
    <property type="protein sequence ID" value="KGF73596.1"/>
    <property type="molecule type" value="Genomic_DNA"/>
</dbReference>
<reference evidence="7 8" key="1">
    <citation type="journal article" date="2014" name="Mol. Ecol.">
        <title>Evolution of Synechococcus.</title>
        <authorList>
            <person name="Dvorak P."/>
            <person name="Casamatta D."/>
            <person name="Hasler P."/>
            <person name="Poulickova A."/>
            <person name="Ondrej V."/>
            <person name="Sanges R."/>
        </authorList>
    </citation>
    <scope>NUCLEOTIDE SEQUENCE [LARGE SCALE GENOMIC DNA]</scope>
    <source>
        <strain evidence="7 8">CAUP A 1101</strain>
    </source>
</reference>
<dbReference type="Pfam" id="PF01739">
    <property type="entry name" value="CheR"/>
    <property type="match status" value="1"/>
</dbReference>
<dbReference type="PROSITE" id="PS50123">
    <property type="entry name" value="CHER"/>
    <property type="match status" value="1"/>
</dbReference>
<dbReference type="SMART" id="SM00028">
    <property type="entry name" value="TPR"/>
    <property type="match status" value="1"/>
</dbReference>
<dbReference type="Gene3D" id="1.25.40.10">
    <property type="entry name" value="Tetratricopeptide repeat domain"/>
    <property type="match status" value="1"/>
</dbReference>
<dbReference type="Gene3D" id="3.40.50.150">
    <property type="entry name" value="Vaccinia Virus protein VP39"/>
    <property type="match status" value="1"/>
</dbReference>
<dbReference type="PROSITE" id="PS50293">
    <property type="entry name" value="TPR_REGION"/>
    <property type="match status" value="1"/>
</dbReference>
<dbReference type="SMART" id="SM00138">
    <property type="entry name" value="MeTrc"/>
    <property type="match status" value="1"/>
</dbReference>
<dbReference type="STRING" id="1497020.DO97_16560"/>
<evidence type="ECO:0000313" key="8">
    <source>
        <dbReference type="Proteomes" id="UP000030170"/>
    </source>
</evidence>
<evidence type="ECO:0000256" key="3">
    <source>
        <dbReference type="ARBA" id="ARBA00022691"/>
    </source>
</evidence>
<keyword evidence="4" id="KW-0802">TPR repeat</keyword>
<dbReference type="GO" id="GO:0032259">
    <property type="term" value="P:methylation"/>
    <property type="evidence" value="ECO:0007669"/>
    <property type="project" value="UniProtKB-KW"/>
</dbReference>
<proteinExistence type="predicted"/>
<dbReference type="InterPro" id="IPR022642">
    <property type="entry name" value="CheR_C"/>
</dbReference>
<dbReference type="GO" id="GO:0008757">
    <property type="term" value="F:S-adenosylmethionine-dependent methyltransferase activity"/>
    <property type="evidence" value="ECO:0007669"/>
    <property type="project" value="InterPro"/>
</dbReference>
<dbReference type="PROSITE" id="PS50005">
    <property type="entry name" value="TPR"/>
    <property type="match status" value="1"/>
</dbReference>
<dbReference type="SUPFAM" id="SSF48452">
    <property type="entry name" value="TPR-like"/>
    <property type="match status" value="1"/>
</dbReference>
<feature type="compositionally biased region" description="Polar residues" evidence="5">
    <location>
        <begin position="283"/>
        <end position="293"/>
    </location>
</feature>
<keyword evidence="1" id="KW-0489">Methyltransferase</keyword>
<dbReference type="Pfam" id="PF13181">
    <property type="entry name" value="TPR_8"/>
    <property type="match status" value="1"/>
</dbReference>
<evidence type="ECO:0000256" key="1">
    <source>
        <dbReference type="ARBA" id="ARBA00022603"/>
    </source>
</evidence>
<dbReference type="InterPro" id="IPR029063">
    <property type="entry name" value="SAM-dependent_MTases_sf"/>
</dbReference>
<keyword evidence="3" id="KW-0949">S-adenosyl-L-methionine</keyword>
<keyword evidence="2" id="KW-0808">Transferase</keyword>
<evidence type="ECO:0000313" key="7">
    <source>
        <dbReference type="EMBL" id="KGF73596.1"/>
    </source>
</evidence>
<gene>
    <name evidence="7" type="ORF">DO97_16560</name>
</gene>
<accession>A0A098TMX7</accession>
<feature type="domain" description="CheR-type methyltransferase" evidence="6">
    <location>
        <begin position="1"/>
        <end position="234"/>
    </location>
</feature>
<name>A0A098TMX7_9CYAN</name>
<dbReference type="AlphaFoldDB" id="A0A098TMX7"/>
<evidence type="ECO:0000259" key="6">
    <source>
        <dbReference type="PROSITE" id="PS50123"/>
    </source>
</evidence>
<dbReference type="PANTHER" id="PTHR24422">
    <property type="entry name" value="CHEMOTAXIS PROTEIN METHYLTRANSFERASE"/>
    <property type="match status" value="1"/>
</dbReference>
<dbReference type="Proteomes" id="UP000030170">
    <property type="component" value="Unassembled WGS sequence"/>
</dbReference>
<evidence type="ECO:0000256" key="2">
    <source>
        <dbReference type="ARBA" id="ARBA00022679"/>
    </source>
</evidence>
<feature type="region of interest" description="Disordered" evidence="5">
    <location>
        <begin position="266"/>
        <end position="298"/>
    </location>
</feature>
<dbReference type="RefSeq" id="WP_036531097.1">
    <property type="nucleotide sequence ID" value="NZ_JJML01000006.1"/>
</dbReference>
<sequence length="426" mass="47838">MVITAIATLLSQKIGFDSSSITLKRIARAIATRQAISGLSDPQTYLMRVQASCVELDALIEELVVPETWFFRDSKPFEYLQHYVADSARRWQILSVPCSTGEEPYSIAIAFLEAGVPPERFAIDAIDISYESIAKAQRGIYTKNSFRGKAWIDPRRYFQPTSEGFELSAFIRQRVHFQQGNVMTVLTRLTKQYDIIFCRNLLIYLHPEACSQVLQAIDQRLLSGGLLFLGASETGQLATSPHYTSIRRPFTFGFRKVAVDLLPTSPSQKSLKKRTQPRLSVPKSPQSAPNLREQSPKVERQLAPLPLQSQAPTQLQSDQDLYDLDTARTLANAGQLTTAATLCQTYLSQHRTSAAAYLLLGQIYQATKEDTQAEKCFQKALYLEPNSHEALVHLVLLKQHQGDLISAQILQQRIQRLQHSLEAGVQ</sequence>
<feature type="repeat" description="TPR" evidence="4">
    <location>
        <begin position="354"/>
        <end position="387"/>
    </location>
</feature>
<comment type="caution">
    <text evidence="7">The sequence shown here is derived from an EMBL/GenBank/DDBJ whole genome shotgun (WGS) entry which is preliminary data.</text>
</comment>
<dbReference type="InterPro" id="IPR011990">
    <property type="entry name" value="TPR-like_helical_dom_sf"/>
</dbReference>
<protein>
    <submittedName>
        <fullName evidence="7">Chemotaxis protein CheR</fullName>
    </submittedName>
</protein>
<dbReference type="PANTHER" id="PTHR24422:SF19">
    <property type="entry name" value="CHEMOTAXIS PROTEIN METHYLTRANSFERASE"/>
    <property type="match status" value="1"/>
</dbReference>
<keyword evidence="8" id="KW-1185">Reference proteome</keyword>
<dbReference type="InterPro" id="IPR000780">
    <property type="entry name" value="CheR_MeTrfase"/>
</dbReference>